<proteinExistence type="predicted"/>
<organism evidence="1">
    <name type="scientific">marine sediment metagenome</name>
    <dbReference type="NCBI Taxonomy" id="412755"/>
    <lineage>
        <taxon>unclassified sequences</taxon>
        <taxon>metagenomes</taxon>
        <taxon>ecological metagenomes</taxon>
    </lineage>
</organism>
<comment type="caution">
    <text evidence="1">The sequence shown here is derived from an EMBL/GenBank/DDBJ whole genome shotgun (WGS) entry which is preliminary data.</text>
</comment>
<reference evidence="1" key="1">
    <citation type="journal article" date="2014" name="Front. Microbiol.">
        <title>High frequency of phylogenetically diverse reductive dehalogenase-homologous genes in deep subseafloor sedimentary metagenomes.</title>
        <authorList>
            <person name="Kawai M."/>
            <person name="Futagami T."/>
            <person name="Toyoda A."/>
            <person name="Takaki Y."/>
            <person name="Nishi S."/>
            <person name="Hori S."/>
            <person name="Arai W."/>
            <person name="Tsubouchi T."/>
            <person name="Morono Y."/>
            <person name="Uchiyama I."/>
            <person name="Ito T."/>
            <person name="Fujiyama A."/>
            <person name="Inagaki F."/>
            <person name="Takami H."/>
        </authorList>
    </citation>
    <scope>NUCLEOTIDE SEQUENCE</scope>
    <source>
        <strain evidence="1">Expedition CK06-06</strain>
    </source>
</reference>
<gene>
    <name evidence="1" type="ORF">S03H2_40319</name>
</gene>
<dbReference type="EMBL" id="BARU01024992">
    <property type="protein sequence ID" value="GAH55698.1"/>
    <property type="molecule type" value="Genomic_DNA"/>
</dbReference>
<evidence type="ECO:0000313" key="1">
    <source>
        <dbReference type="EMBL" id="GAH55698.1"/>
    </source>
</evidence>
<protein>
    <submittedName>
        <fullName evidence="1">Uncharacterized protein</fullName>
    </submittedName>
</protein>
<sequence>MNYTKGEWRILAPETGHEERVKVVSNVDENGYFPLVCHVYGVGDRLANANLIAAAPDMYEALKKIELFLQDPDVKVMAKGLPNQIGLEITFEKCQQALTKAEGKEEK</sequence>
<accession>X1IDN7</accession>
<name>X1IDN7_9ZZZZ</name>
<dbReference type="AlphaFoldDB" id="X1IDN7"/>